<reference evidence="5 6" key="1">
    <citation type="journal article" date="2016" name="Nat. Commun.">
        <title>Thousands of microbial genomes shed light on interconnected biogeochemical processes in an aquifer system.</title>
        <authorList>
            <person name="Anantharaman K."/>
            <person name="Brown C.T."/>
            <person name="Hug L.A."/>
            <person name="Sharon I."/>
            <person name="Castelle C.J."/>
            <person name="Probst A.J."/>
            <person name="Thomas B.C."/>
            <person name="Singh A."/>
            <person name="Wilkins M.J."/>
            <person name="Karaoz U."/>
            <person name="Brodie E.L."/>
            <person name="Williams K.H."/>
            <person name="Hubbard S.S."/>
            <person name="Banfield J.F."/>
        </authorList>
    </citation>
    <scope>NUCLEOTIDE SEQUENCE [LARGE SCALE GENOMIC DNA]</scope>
</reference>
<keyword evidence="3" id="KW-0234">DNA repair</keyword>
<evidence type="ECO:0000313" key="5">
    <source>
        <dbReference type="EMBL" id="OGM29990.1"/>
    </source>
</evidence>
<dbReference type="GO" id="GO:0004844">
    <property type="term" value="F:uracil DNA N-glycosylase activity"/>
    <property type="evidence" value="ECO:0007669"/>
    <property type="project" value="TreeGrafter"/>
</dbReference>
<keyword evidence="2" id="KW-0378">Hydrolase</keyword>
<protein>
    <recommendedName>
        <fullName evidence="4">Uracil-DNA glycosylase-like domain-containing protein</fullName>
    </recommendedName>
</protein>
<dbReference type="EMBL" id="MGGM01000006">
    <property type="protein sequence ID" value="OGM29990.1"/>
    <property type="molecule type" value="Genomic_DNA"/>
</dbReference>
<dbReference type="STRING" id="1802500.A2801_00530"/>
<proteinExistence type="predicted"/>
<evidence type="ECO:0000256" key="3">
    <source>
        <dbReference type="ARBA" id="ARBA00023204"/>
    </source>
</evidence>
<feature type="domain" description="Uracil-DNA glycosylase-like" evidence="4">
    <location>
        <begin position="10"/>
        <end position="155"/>
    </location>
</feature>
<dbReference type="InterPro" id="IPR015637">
    <property type="entry name" value="MUG/TDG"/>
</dbReference>
<dbReference type="InterPro" id="IPR005122">
    <property type="entry name" value="Uracil-DNA_glycosylase-like"/>
</dbReference>
<sequence length="173" mass="20038">MKQRYKEVHDVIKPNLNILFVGINPGIQTAITGFHFAHPSNRFWKTLYAAGFTPYVLAPYENRKLLDFNFGITNVINRPTKSEKELTQNEFEKGRIILLQKINSYQPQWVAFIGIGLYRKTFNKNNAQIGMAECIYNSQVWILPQPSGLNAHYPPEKLVVKFKEFFDVVNSNK</sequence>
<organism evidence="5 6">
    <name type="scientific">Candidatus Woesebacteria bacterium RIFCSPHIGHO2_01_FULL_41_10</name>
    <dbReference type="NCBI Taxonomy" id="1802500"/>
    <lineage>
        <taxon>Bacteria</taxon>
        <taxon>Candidatus Woeseibacteriota</taxon>
    </lineage>
</organism>
<keyword evidence="1" id="KW-0227">DNA damage</keyword>
<evidence type="ECO:0000256" key="1">
    <source>
        <dbReference type="ARBA" id="ARBA00022763"/>
    </source>
</evidence>
<dbReference type="PANTHER" id="PTHR12159">
    <property type="entry name" value="G/T AND G/U MISMATCH-SPECIFIC DNA GLYCOSYLASE"/>
    <property type="match status" value="1"/>
</dbReference>
<dbReference type="Proteomes" id="UP000177263">
    <property type="component" value="Unassembled WGS sequence"/>
</dbReference>
<dbReference type="SUPFAM" id="SSF52141">
    <property type="entry name" value="Uracil-DNA glycosylase-like"/>
    <property type="match status" value="1"/>
</dbReference>
<dbReference type="NCBIfam" id="NF007570">
    <property type="entry name" value="PRK10201.1"/>
    <property type="match status" value="1"/>
</dbReference>
<evidence type="ECO:0000256" key="2">
    <source>
        <dbReference type="ARBA" id="ARBA00022801"/>
    </source>
</evidence>
<evidence type="ECO:0000259" key="4">
    <source>
        <dbReference type="Pfam" id="PF03167"/>
    </source>
</evidence>
<dbReference type="InterPro" id="IPR036895">
    <property type="entry name" value="Uracil-DNA_glycosylase-like_sf"/>
</dbReference>
<name>A0A1F7YRZ0_9BACT</name>
<dbReference type="GO" id="GO:0006285">
    <property type="term" value="P:base-excision repair, AP site formation"/>
    <property type="evidence" value="ECO:0007669"/>
    <property type="project" value="InterPro"/>
</dbReference>
<dbReference type="Gene3D" id="3.40.470.10">
    <property type="entry name" value="Uracil-DNA glycosylase-like domain"/>
    <property type="match status" value="1"/>
</dbReference>
<dbReference type="GO" id="GO:0008263">
    <property type="term" value="F:pyrimidine-specific mismatch base pair DNA N-glycosylase activity"/>
    <property type="evidence" value="ECO:0007669"/>
    <property type="project" value="TreeGrafter"/>
</dbReference>
<accession>A0A1F7YRZ0</accession>
<comment type="caution">
    <text evidence="5">The sequence shown here is derived from an EMBL/GenBank/DDBJ whole genome shotgun (WGS) entry which is preliminary data.</text>
</comment>
<dbReference type="CDD" id="cd10028">
    <property type="entry name" value="UDG-F2_TDG_MUG"/>
    <property type="match status" value="1"/>
</dbReference>
<dbReference type="Pfam" id="PF03167">
    <property type="entry name" value="UDG"/>
    <property type="match status" value="1"/>
</dbReference>
<dbReference type="AlphaFoldDB" id="A0A1F7YRZ0"/>
<dbReference type="PANTHER" id="PTHR12159:SF9">
    <property type="entry name" value="G_T MISMATCH-SPECIFIC THYMINE DNA GLYCOSYLASE"/>
    <property type="match status" value="1"/>
</dbReference>
<gene>
    <name evidence="5" type="ORF">A2801_00530</name>
</gene>
<evidence type="ECO:0000313" key="6">
    <source>
        <dbReference type="Proteomes" id="UP000177263"/>
    </source>
</evidence>